<dbReference type="InterPro" id="IPR015424">
    <property type="entry name" value="PyrdxlP-dep_Trfase"/>
</dbReference>
<protein>
    <recommendedName>
        <fullName evidence="5">serine C-palmitoyltransferase</fullName>
        <ecNumber evidence="5">2.3.1.50</ecNumber>
    </recommendedName>
</protein>
<dbReference type="AlphaFoldDB" id="A0A1E3P2V8"/>
<dbReference type="GO" id="GO:0005783">
    <property type="term" value="C:endoplasmic reticulum"/>
    <property type="evidence" value="ECO:0007669"/>
    <property type="project" value="EnsemblFungi"/>
</dbReference>
<evidence type="ECO:0000256" key="10">
    <source>
        <dbReference type="ARBA" id="ARBA00023315"/>
    </source>
</evidence>
<dbReference type="GO" id="GO:0017059">
    <property type="term" value="C:serine palmitoyltransferase complex"/>
    <property type="evidence" value="ECO:0007669"/>
    <property type="project" value="EnsemblFungi"/>
</dbReference>
<evidence type="ECO:0000256" key="5">
    <source>
        <dbReference type="ARBA" id="ARBA00013220"/>
    </source>
</evidence>
<evidence type="ECO:0000256" key="8">
    <source>
        <dbReference type="ARBA" id="ARBA00022919"/>
    </source>
</evidence>
<dbReference type="RefSeq" id="XP_019039026.1">
    <property type="nucleotide sequence ID" value="XM_019186319.1"/>
</dbReference>
<evidence type="ECO:0000256" key="7">
    <source>
        <dbReference type="ARBA" id="ARBA00022898"/>
    </source>
</evidence>
<dbReference type="GO" id="GO:0016020">
    <property type="term" value="C:membrane"/>
    <property type="evidence" value="ECO:0007669"/>
    <property type="project" value="GOC"/>
</dbReference>
<comment type="similarity">
    <text evidence="4">Belongs to the class-II pyridoxal-phosphate-dependent aminotransferase family.</text>
</comment>
<gene>
    <name evidence="12" type="ORF">WICANDRAFT_91750</name>
</gene>
<evidence type="ECO:0000256" key="6">
    <source>
        <dbReference type="ARBA" id="ARBA00022679"/>
    </source>
</evidence>
<evidence type="ECO:0000313" key="12">
    <source>
        <dbReference type="EMBL" id="ODQ59819.1"/>
    </source>
</evidence>
<evidence type="ECO:0000256" key="9">
    <source>
        <dbReference type="ARBA" id="ARBA00023098"/>
    </source>
</evidence>
<organism evidence="12 13">
    <name type="scientific">Wickerhamomyces anomalus (strain ATCC 58044 / CBS 1984 / NCYC 433 / NRRL Y-366-8)</name>
    <name type="common">Yeast</name>
    <name type="synonym">Hansenula anomala</name>
    <dbReference type="NCBI Taxonomy" id="683960"/>
    <lineage>
        <taxon>Eukaryota</taxon>
        <taxon>Fungi</taxon>
        <taxon>Dikarya</taxon>
        <taxon>Ascomycota</taxon>
        <taxon>Saccharomycotina</taxon>
        <taxon>Saccharomycetes</taxon>
        <taxon>Phaffomycetales</taxon>
        <taxon>Wickerhamomycetaceae</taxon>
        <taxon>Wickerhamomyces</taxon>
    </lineage>
</organism>
<comment type="pathway">
    <text evidence="2">Lipid metabolism; sphingolipid metabolism.</text>
</comment>
<evidence type="ECO:0000259" key="11">
    <source>
        <dbReference type="Pfam" id="PF00155"/>
    </source>
</evidence>
<dbReference type="PANTHER" id="PTHR13693:SF2">
    <property type="entry name" value="SERINE PALMITOYLTRANSFERASE 1"/>
    <property type="match status" value="1"/>
</dbReference>
<comment type="cofactor">
    <cofactor evidence="1">
        <name>pyridoxal 5'-phosphate</name>
        <dbReference type="ChEBI" id="CHEBI:597326"/>
    </cofactor>
</comment>
<dbReference type="OrthoDB" id="3168162at2759"/>
<comment type="pathway">
    <text evidence="3">Sphingolipid metabolism.</text>
</comment>
<keyword evidence="10" id="KW-0012">Acyltransferase</keyword>
<evidence type="ECO:0000256" key="1">
    <source>
        <dbReference type="ARBA" id="ARBA00001933"/>
    </source>
</evidence>
<keyword evidence="7" id="KW-0663">Pyridoxal phosphate</keyword>
<dbReference type="InterPro" id="IPR004839">
    <property type="entry name" value="Aminotransferase_I/II_large"/>
</dbReference>
<dbReference type="Gene3D" id="3.40.640.10">
    <property type="entry name" value="Type I PLP-dependent aspartate aminotransferase-like (Major domain)"/>
    <property type="match status" value="2"/>
</dbReference>
<accession>A0A1E3P2V8</accession>
<dbReference type="PANTHER" id="PTHR13693">
    <property type="entry name" value="CLASS II AMINOTRANSFERASE/8-AMINO-7-OXONONANOATE SYNTHASE"/>
    <property type="match status" value="1"/>
</dbReference>
<dbReference type="GO" id="GO:0046512">
    <property type="term" value="P:sphingosine biosynthetic process"/>
    <property type="evidence" value="ECO:0007669"/>
    <property type="project" value="TreeGrafter"/>
</dbReference>
<dbReference type="SUPFAM" id="SSF53383">
    <property type="entry name" value="PLP-dependent transferases"/>
    <property type="match status" value="1"/>
</dbReference>
<name>A0A1E3P2V8_WICAA</name>
<dbReference type="Proteomes" id="UP000094112">
    <property type="component" value="Unassembled WGS sequence"/>
</dbReference>
<keyword evidence="8" id="KW-0746">Sphingolipid metabolism</keyword>
<evidence type="ECO:0000256" key="2">
    <source>
        <dbReference type="ARBA" id="ARBA00004760"/>
    </source>
</evidence>
<dbReference type="InterPro" id="IPR015421">
    <property type="entry name" value="PyrdxlP-dep_Trfase_major"/>
</dbReference>
<dbReference type="Pfam" id="PF00155">
    <property type="entry name" value="Aminotran_1_2"/>
    <property type="match status" value="1"/>
</dbReference>
<proteinExistence type="inferred from homology"/>
<dbReference type="STRING" id="683960.A0A1E3P2V8"/>
<evidence type="ECO:0000256" key="3">
    <source>
        <dbReference type="ARBA" id="ARBA00004991"/>
    </source>
</evidence>
<evidence type="ECO:0000313" key="13">
    <source>
        <dbReference type="Proteomes" id="UP000094112"/>
    </source>
</evidence>
<dbReference type="GO" id="GO:0046513">
    <property type="term" value="P:ceramide biosynthetic process"/>
    <property type="evidence" value="ECO:0007669"/>
    <property type="project" value="TreeGrafter"/>
</dbReference>
<feature type="domain" description="Aminotransferase class I/classII large" evidence="11">
    <location>
        <begin position="138"/>
        <end position="275"/>
    </location>
</feature>
<keyword evidence="13" id="KW-1185">Reference proteome</keyword>
<dbReference type="InterPro" id="IPR050087">
    <property type="entry name" value="AON_synthase_class-II"/>
</dbReference>
<sequence>MNSTLTTSIAFQDIWNSTSDVVSKYLIIILSYMESIPGGSIIVRYIKSSHKNDPIRTLFEIALLGFAIKYFTTAKYERKKKDYVRLNQNEIDDLIDDWIPEPLVQSVESKESWQLDSIPIVKGPIDTKVELIDTHGAKILNFASNNFLNFGVDSKVKKECSKVIHSNGVGACGPPNFYGNQDIHIKLENDLASFFGTESAVLYGQDFCTAGSVLPSFLKRNDTVIADSSVNVAIQKALILSRCDIYWYNHNDLEHLEQIMKDLNENVFKYEKPISRKFIITEDESFSLGVLGKTGKGLAEEFNIERSEVDITIGSMANAFCSSGGFCIGDRVMSYHQRIGSMAYCFSASLPAYVARATSVGIQLIKDSINEKNGESSILSKLHGNNKTLYDLFSKDSKISKLVEIKSCSKSSILHLEINSQIRSLLNLPTSYTGTGSELAYRIKKELNNEELLLQKIIDEVKSQGILITRSRFTYEQESLPLIPHLKIHSNVDFDKGDLIKAHDIISKIIVNNLDGITLEKFTKLANN</sequence>
<dbReference type="GO" id="GO:0030170">
    <property type="term" value="F:pyridoxal phosphate binding"/>
    <property type="evidence" value="ECO:0007669"/>
    <property type="project" value="InterPro"/>
</dbReference>
<dbReference type="GeneID" id="30203565"/>
<dbReference type="EC" id="2.3.1.50" evidence="5"/>
<reference evidence="12 13" key="1">
    <citation type="journal article" date="2016" name="Proc. Natl. Acad. Sci. U.S.A.">
        <title>Comparative genomics of biotechnologically important yeasts.</title>
        <authorList>
            <person name="Riley R."/>
            <person name="Haridas S."/>
            <person name="Wolfe K.H."/>
            <person name="Lopes M.R."/>
            <person name="Hittinger C.T."/>
            <person name="Goeker M."/>
            <person name="Salamov A.A."/>
            <person name="Wisecaver J.H."/>
            <person name="Long T.M."/>
            <person name="Calvey C.H."/>
            <person name="Aerts A.L."/>
            <person name="Barry K.W."/>
            <person name="Choi C."/>
            <person name="Clum A."/>
            <person name="Coughlan A.Y."/>
            <person name="Deshpande S."/>
            <person name="Douglass A.P."/>
            <person name="Hanson S.J."/>
            <person name="Klenk H.-P."/>
            <person name="LaButti K.M."/>
            <person name="Lapidus A."/>
            <person name="Lindquist E.A."/>
            <person name="Lipzen A.M."/>
            <person name="Meier-Kolthoff J.P."/>
            <person name="Ohm R.A."/>
            <person name="Otillar R.P."/>
            <person name="Pangilinan J.L."/>
            <person name="Peng Y."/>
            <person name="Rokas A."/>
            <person name="Rosa C.A."/>
            <person name="Scheuner C."/>
            <person name="Sibirny A.A."/>
            <person name="Slot J.C."/>
            <person name="Stielow J.B."/>
            <person name="Sun H."/>
            <person name="Kurtzman C.P."/>
            <person name="Blackwell M."/>
            <person name="Grigoriev I.V."/>
            <person name="Jeffries T.W."/>
        </authorList>
    </citation>
    <scope>NUCLEOTIDE SEQUENCE [LARGE SCALE GENOMIC DNA]</scope>
    <source>
        <strain evidence="13">ATCC 58044 / CBS 1984 / NCYC 433 / NRRL Y-366-8</strain>
    </source>
</reference>
<keyword evidence="9" id="KW-0443">Lipid metabolism</keyword>
<keyword evidence="6" id="KW-0808">Transferase</keyword>
<dbReference type="EMBL" id="KV454210">
    <property type="protein sequence ID" value="ODQ59819.1"/>
    <property type="molecule type" value="Genomic_DNA"/>
</dbReference>
<dbReference type="GO" id="GO:0004758">
    <property type="term" value="F:serine C-palmitoyltransferase activity"/>
    <property type="evidence" value="ECO:0007669"/>
    <property type="project" value="EnsemblFungi"/>
</dbReference>
<evidence type="ECO:0000256" key="4">
    <source>
        <dbReference type="ARBA" id="ARBA00008392"/>
    </source>
</evidence>